<dbReference type="OrthoDB" id="9815749at2"/>
<dbReference type="Pfam" id="PF13629">
    <property type="entry name" value="T2SS-T3SS_pil_N"/>
    <property type="match status" value="1"/>
</dbReference>
<evidence type="ECO:0000259" key="2">
    <source>
        <dbReference type="Pfam" id="PF13629"/>
    </source>
</evidence>
<proteinExistence type="predicted"/>
<evidence type="ECO:0000313" key="3">
    <source>
        <dbReference type="EMBL" id="GAD58563.1"/>
    </source>
</evidence>
<reference evidence="4" key="1">
    <citation type="journal article" date="2013" name="Genome Announc.">
        <title>Draft Genome Sequence of the Dimorphic Prosthecate Bacterium Brevundimonas abyssalis TAR-001T.</title>
        <authorList>
            <person name="Tsubouchi T."/>
            <person name="Nishi S."/>
            <person name="Usui K."/>
            <person name="Shimane Y."/>
            <person name="Takaki Y."/>
            <person name="Maruyama T."/>
            <person name="Hatada Y."/>
        </authorList>
    </citation>
    <scope>NUCLEOTIDE SEQUENCE [LARGE SCALE GENOMIC DNA]</scope>
    <source>
        <strain evidence="4">TAR-001</strain>
    </source>
</reference>
<dbReference type="AlphaFoldDB" id="A0A8E0KIB7"/>
<comment type="caution">
    <text evidence="3">The sequence shown here is derived from an EMBL/GenBank/DDBJ whole genome shotgun (WGS) entry which is preliminary data.</text>
</comment>
<keyword evidence="4" id="KW-1185">Reference proteome</keyword>
<feature type="domain" description="Pilus formation protein N-terminal" evidence="2">
    <location>
        <begin position="24"/>
        <end position="94"/>
    </location>
</feature>
<sequence length="136" mass="13831">MRLLAPTLAAALLAAAAFPALAQNRGLDVEIDRAQRIQLRGAASSVIVANPAVADVTMVDASTLYVTGRGYGSTEVVVVDAIGRTLYQSVVTVTAPSSGHVRVWRGGAATEMSCGAGCAPSQRQAPVPTSVPDGTP</sequence>
<name>A0A8E0KIB7_9CAUL</name>
<organism evidence="3 4">
    <name type="scientific">Brevundimonas abyssalis TAR-001</name>
    <dbReference type="NCBI Taxonomy" id="1391729"/>
    <lineage>
        <taxon>Bacteria</taxon>
        <taxon>Pseudomonadati</taxon>
        <taxon>Pseudomonadota</taxon>
        <taxon>Alphaproteobacteria</taxon>
        <taxon>Caulobacterales</taxon>
        <taxon>Caulobacteraceae</taxon>
        <taxon>Brevundimonas</taxon>
    </lineage>
</organism>
<accession>A0A8E0KIB7</accession>
<dbReference type="Proteomes" id="UP000016569">
    <property type="component" value="Unassembled WGS sequence"/>
</dbReference>
<feature type="chain" id="PRO_5034980711" evidence="1">
    <location>
        <begin position="23"/>
        <end position="136"/>
    </location>
</feature>
<keyword evidence="1" id="KW-0732">Signal</keyword>
<gene>
    <name evidence="3" type="ORF">MBEBAB_0813</name>
</gene>
<dbReference type="EMBL" id="BATC01000009">
    <property type="protein sequence ID" value="GAD58563.1"/>
    <property type="molecule type" value="Genomic_DNA"/>
</dbReference>
<dbReference type="InterPro" id="IPR032789">
    <property type="entry name" value="T2SS-T3SS_pil_N"/>
</dbReference>
<evidence type="ECO:0000256" key="1">
    <source>
        <dbReference type="SAM" id="SignalP"/>
    </source>
</evidence>
<feature type="signal peptide" evidence="1">
    <location>
        <begin position="1"/>
        <end position="22"/>
    </location>
</feature>
<evidence type="ECO:0000313" key="4">
    <source>
        <dbReference type="Proteomes" id="UP000016569"/>
    </source>
</evidence>
<protein>
    <submittedName>
        <fullName evidence="3">Secretin RcpA/CpaC</fullName>
    </submittedName>
</protein>
<dbReference type="RefSeq" id="WP_021696659.1">
    <property type="nucleotide sequence ID" value="NZ_BATC01000009.1"/>
</dbReference>